<dbReference type="Gene3D" id="2.80.10.50">
    <property type="match status" value="1"/>
</dbReference>
<feature type="compositionally biased region" description="Pro residues" evidence="1">
    <location>
        <begin position="36"/>
        <end position="60"/>
    </location>
</feature>
<dbReference type="PANTHER" id="PTHR31257">
    <property type="entry name" value="RICIN B-LIKE LECTIN EULS3"/>
    <property type="match status" value="1"/>
</dbReference>
<evidence type="ECO:0000313" key="2">
    <source>
        <dbReference type="EMBL" id="KAK1267340.1"/>
    </source>
</evidence>
<name>A0AAV9ATQ1_ACOGR</name>
<proteinExistence type="predicted"/>
<dbReference type="CDD" id="cd23431">
    <property type="entry name" value="beta-trefoil_Ricin_AtEULS3-like"/>
    <property type="match status" value="1"/>
</dbReference>
<keyword evidence="3" id="KW-1185">Reference proteome</keyword>
<feature type="compositionally biased region" description="Basic residues" evidence="1">
    <location>
        <begin position="1"/>
        <end position="11"/>
    </location>
</feature>
<protein>
    <submittedName>
        <fullName evidence="2">Uncharacterized protein</fullName>
    </submittedName>
</protein>
<evidence type="ECO:0000256" key="1">
    <source>
        <dbReference type="SAM" id="MobiDB-lite"/>
    </source>
</evidence>
<feature type="compositionally biased region" description="Pro residues" evidence="1">
    <location>
        <begin position="12"/>
        <end position="29"/>
    </location>
</feature>
<reference evidence="2" key="1">
    <citation type="journal article" date="2023" name="Nat. Commun.">
        <title>Diploid and tetraploid genomes of Acorus and the evolution of monocots.</title>
        <authorList>
            <person name="Ma L."/>
            <person name="Liu K.W."/>
            <person name="Li Z."/>
            <person name="Hsiao Y.Y."/>
            <person name="Qi Y."/>
            <person name="Fu T."/>
            <person name="Tang G.D."/>
            <person name="Zhang D."/>
            <person name="Sun W.H."/>
            <person name="Liu D.K."/>
            <person name="Li Y."/>
            <person name="Chen G.Z."/>
            <person name="Liu X.D."/>
            <person name="Liao X.Y."/>
            <person name="Jiang Y.T."/>
            <person name="Yu X."/>
            <person name="Hao Y."/>
            <person name="Huang J."/>
            <person name="Zhao X.W."/>
            <person name="Ke S."/>
            <person name="Chen Y.Y."/>
            <person name="Wu W.L."/>
            <person name="Hsu J.L."/>
            <person name="Lin Y.F."/>
            <person name="Huang M.D."/>
            <person name="Li C.Y."/>
            <person name="Huang L."/>
            <person name="Wang Z.W."/>
            <person name="Zhao X."/>
            <person name="Zhong W.Y."/>
            <person name="Peng D.H."/>
            <person name="Ahmad S."/>
            <person name="Lan S."/>
            <person name="Zhang J.S."/>
            <person name="Tsai W.C."/>
            <person name="Van de Peer Y."/>
            <person name="Liu Z.J."/>
        </authorList>
    </citation>
    <scope>NUCLEOTIDE SEQUENCE</scope>
    <source>
        <strain evidence="2">SCP</strain>
    </source>
</reference>
<dbReference type="PANTHER" id="PTHR31257:SF2">
    <property type="entry name" value="RICIN B-LIKE LECTIN EULS3"/>
    <property type="match status" value="1"/>
</dbReference>
<dbReference type="EMBL" id="JAUJYN010000007">
    <property type="protein sequence ID" value="KAK1267340.1"/>
    <property type="molecule type" value="Genomic_DNA"/>
</dbReference>
<organism evidence="2 3">
    <name type="scientific">Acorus gramineus</name>
    <name type="common">Dwarf sweet flag</name>
    <dbReference type="NCBI Taxonomy" id="55184"/>
    <lineage>
        <taxon>Eukaryota</taxon>
        <taxon>Viridiplantae</taxon>
        <taxon>Streptophyta</taxon>
        <taxon>Embryophyta</taxon>
        <taxon>Tracheophyta</taxon>
        <taxon>Spermatophyta</taxon>
        <taxon>Magnoliopsida</taxon>
        <taxon>Liliopsida</taxon>
        <taxon>Acoraceae</taxon>
        <taxon>Acorus</taxon>
    </lineage>
</organism>
<comment type="caution">
    <text evidence="2">The sequence shown here is derived from an EMBL/GenBank/DDBJ whole genome shotgun (WGS) entry which is preliminary data.</text>
</comment>
<gene>
    <name evidence="2" type="ORF">QJS04_geneDACA000564</name>
</gene>
<feature type="region of interest" description="Disordered" evidence="1">
    <location>
        <begin position="1"/>
        <end position="90"/>
    </location>
</feature>
<dbReference type="InterPro" id="IPR040249">
    <property type="entry name" value="Ricin_B-like_lectin_EULS3-like"/>
</dbReference>
<reference evidence="2" key="2">
    <citation type="submission" date="2023-06" db="EMBL/GenBank/DDBJ databases">
        <authorList>
            <person name="Ma L."/>
            <person name="Liu K.-W."/>
            <person name="Li Z."/>
            <person name="Hsiao Y.-Y."/>
            <person name="Qi Y."/>
            <person name="Fu T."/>
            <person name="Tang G."/>
            <person name="Zhang D."/>
            <person name="Sun W.-H."/>
            <person name="Liu D.-K."/>
            <person name="Li Y."/>
            <person name="Chen G.-Z."/>
            <person name="Liu X.-D."/>
            <person name="Liao X.-Y."/>
            <person name="Jiang Y.-T."/>
            <person name="Yu X."/>
            <person name="Hao Y."/>
            <person name="Huang J."/>
            <person name="Zhao X.-W."/>
            <person name="Ke S."/>
            <person name="Chen Y.-Y."/>
            <person name="Wu W.-L."/>
            <person name="Hsu J.-L."/>
            <person name="Lin Y.-F."/>
            <person name="Huang M.-D."/>
            <person name="Li C.-Y."/>
            <person name="Huang L."/>
            <person name="Wang Z.-W."/>
            <person name="Zhao X."/>
            <person name="Zhong W.-Y."/>
            <person name="Peng D.-H."/>
            <person name="Ahmad S."/>
            <person name="Lan S."/>
            <person name="Zhang J.-S."/>
            <person name="Tsai W.-C."/>
            <person name="Van De Peer Y."/>
            <person name="Liu Z.-J."/>
        </authorList>
    </citation>
    <scope>NUCLEOTIDE SEQUENCE</scope>
    <source>
        <strain evidence="2">SCP</strain>
        <tissue evidence="2">Leaves</tissue>
    </source>
</reference>
<accession>A0AAV9ATQ1</accession>
<dbReference type="InterPro" id="IPR035992">
    <property type="entry name" value="Ricin_B-like_lectins"/>
</dbReference>
<sequence length="263" mass="29945">MDHHHHHHPHQPPHPNPYPPPPLPPPPEVYPHHPHPNPYEPPHLHPYPPPPPEVYPPPYSHHPHHIPHHDRPFDGPFPPTTVHHVAHETPFYPPPPPPHPDIPRVVLPNGPDVRVFCRADSDLSLTVRNGSVVLAPANHRDPFQHWIKDEKFATRVKDREGLPSFALVNKATGWALQHPIGETQPVRLIPYGAGEFNQTILWTLSKDIKHGFKAIRMASNVRLSLDAFHGDKDHGGVRDGTTIVLWECWKGDNQLWKLVPYCK</sequence>
<dbReference type="SUPFAM" id="SSF50370">
    <property type="entry name" value="Ricin B-like lectins"/>
    <property type="match status" value="1"/>
</dbReference>
<dbReference type="Proteomes" id="UP001179952">
    <property type="component" value="Unassembled WGS sequence"/>
</dbReference>
<evidence type="ECO:0000313" key="3">
    <source>
        <dbReference type="Proteomes" id="UP001179952"/>
    </source>
</evidence>
<dbReference type="AlphaFoldDB" id="A0AAV9ATQ1"/>